<dbReference type="PROSITE" id="PS51935">
    <property type="entry name" value="NLPC_P60"/>
    <property type="match status" value="1"/>
</dbReference>
<dbReference type="InterPro" id="IPR000064">
    <property type="entry name" value="NLP_P60_dom"/>
</dbReference>
<feature type="compositionally biased region" description="Low complexity" evidence="5">
    <location>
        <begin position="109"/>
        <end position="133"/>
    </location>
</feature>
<organism evidence="8 9">
    <name type="scientific">Bifidobacterium catulorum</name>
    <dbReference type="NCBI Taxonomy" id="1630173"/>
    <lineage>
        <taxon>Bacteria</taxon>
        <taxon>Bacillati</taxon>
        <taxon>Actinomycetota</taxon>
        <taxon>Actinomycetes</taxon>
        <taxon>Bifidobacteriales</taxon>
        <taxon>Bifidobacteriaceae</taxon>
        <taxon>Bifidobacterium</taxon>
    </lineage>
</organism>
<keyword evidence="3" id="KW-0378">Hydrolase</keyword>
<dbReference type="PANTHER" id="PTHR47053:SF1">
    <property type="entry name" value="MUREIN DD-ENDOPEPTIDASE MEPH-RELATED"/>
    <property type="match status" value="1"/>
</dbReference>
<dbReference type="EMBL" id="QFFN01000002">
    <property type="protein sequence ID" value="PWG60617.1"/>
    <property type="molecule type" value="Genomic_DNA"/>
</dbReference>
<feature type="region of interest" description="Disordered" evidence="5">
    <location>
        <begin position="74"/>
        <end position="133"/>
    </location>
</feature>
<proteinExistence type="inferred from homology"/>
<sequence length="254" mass="26432">MLMIMSRKSLACFSAVVATAMLSAAAVVPSVAADEAEHPVTSSRSFTGRQSRNADLLQEATSIDVKSDADYGGIESLNVPKTESKAEKEARVRAEAEKKAEQEAEKAVAEAVSRAAERSTASTESSADASAAVSTPASADASALLSYASTFMGPHPYVVGGVDPNTGWDCSGFVQVVFAKAGIAVPHSSHQLTTFGTTVSEAEARPGDIVARPGHAAIYMGNGKIIHMTFTEVTISDLTPGWMGGGGYTFHRVM</sequence>
<feature type="signal peptide" evidence="6">
    <location>
        <begin position="1"/>
        <end position="32"/>
    </location>
</feature>
<keyword evidence="9" id="KW-1185">Reference proteome</keyword>
<dbReference type="Proteomes" id="UP000245753">
    <property type="component" value="Unassembled WGS sequence"/>
</dbReference>
<reference evidence="8 9" key="1">
    <citation type="journal article" date="2018" name="Int. J. Syst. Evol. Microbiol.">
        <title>Bifidobacterium catulorum sp. nov., a novel taxon from the faeces of the baby common marmoset (Callithrix jacchus).</title>
        <authorList>
            <person name="Modesto M."/>
            <person name="Michelini S."/>
            <person name="Oki K."/>
            <person name="Biavati B."/>
            <person name="Watanabe K."/>
            <person name="Mattarelli P."/>
        </authorList>
    </citation>
    <scope>NUCLEOTIDE SEQUENCE [LARGE SCALE GENOMIC DNA]</scope>
    <source>
        <strain evidence="8 9">MRM 8.19</strain>
    </source>
</reference>
<dbReference type="InterPro" id="IPR051202">
    <property type="entry name" value="Peptidase_C40"/>
</dbReference>
<dbReference type="Pfam" id="PF00877">
    <property type="entry name" value="NLPC_P60"/>
    <property type="match status" value="1"/>
</dbReference>
<keyword evidence="4" id="KW-0788">Thiol protease</keyword>
<evidence type="ECO:0000256" key="4">
    <source>
        <dbReference type="ARBA" id="ARBA00022807"/>
    </source>
</evidence>
<dbReference type="InterPro" id="IPR038765">
    <property type="entry name" value="Papain-like_cys_pep_sf"/>
</dbReference>
<comment type="similarity">
    <text evidence="1">Belongs to the peptidase C40 family.</text>
</comment>
<evidence type="ECO:0000256" key="1">
    <source>
        <dbReference type="ARBA" id="ARBA00007074"/>
    </source>
</evidence>
<keyword evidence="6" id="KW-0732">Signal</keyword>
<dbReference type="PANTHER" id="PTHR47053">
    <property type="entry name" value="MUREIN DD-ENDOPEPTIDASE MEPH-RELATED"/>
    <property type="match status" value="1"/>
</dbReference>
<evidence type="ECO:0000256" key="2">
    <source>
        <dbReference type="ARBA" id="ARBA00022670"/>
    </source>
</evidence>
<dbReference type="AlphaFoldDB" id="A0A2U2MUT3"/>
<accession>A0A2U2MUT3</accession>
<feature type="chain" id="PRO_5015625022" evidence="6">
    <location>
        <begin position="33"/>
        <end position="254"/>
    </location>
</feature>
<feature type="compositionally biased region" description="Basic and acidic residues" evidence="5">
    <location>
        <begin position="82"/>
        <end position="108"/>
    </location>
</feature>
<evidence type="ECO:0000256" key="6">
    <source>
        <dbReference type="SAM" id="SignalP"/>
    </source>
</evidence>
<dbReference type="GO" id="GO:0008234">
    <property type="term" value="F:cysteine-type peptidase activity"/>
    <property type="evidence" value="ECO:0007669"/>
    <property type="project" value="UniProtKB-KW"/>
</dbReference>
<dbReference type="GO" id="GO:0006508">
    <property type="term" value="P:proteolysis"/>
    <property type="evidence" value="ECO:0007669"/>
    <property type="project" value="UniProtKB-KW"/>
</dbReference>
<dbReference type="Gene3D" id="3.90.1720.10">
    <property type="entry name" value="endopeptidase domain like (from Nostoc punctiforme)"/>
    <property type="match status" value="1"/>
</dbReference>
<evidence type="ECO:0000256" key="5">
    <source>
        <dbReference type="SAM" id="MobiDB-lite"/>
    </source>
</evidence>
<keyword evidence="2" id="KW-0645">Protease</keyword>
<protein>
    <submittedName>
        <fullName evidence="8">Peptidase P60</fullName>
    </submittedName>
</protein>
<evidence type="ECO:0000313" key="8">
    <source>
        <dbReference type="EMBL" id="PWG60617.1"/>
    </source>
</evidence>
<dbReference type="SUPFAM" id="SSF54001">
    <property type="entry name" value="Cysteine proteinases"/>
    <property type="match status" value="1"/>
</dbReference>
<evidence type="ECO:0000259" key="7">
    <source>
        <dbReference type="PROSITE" id="PS51935"/>
    </source>
</evidence>
<comment type="caution">
    <text evidence="8">The sequence shown here is derived from an EMBL/GenBank/DDBJ whole genome shotgun (WGS) entry which is preliminary data.</text>
</comment>
<evidence type="ECO:0000313" key="9">
    <source>
        <dbReference type="Proteomes" id="UP000245753"/>
    </source>
</evidence>
<feature type="domain" description="NlpC/P60" evidence="7">
    <location>
        <begin position="138"/>
        <end position="254"/>
    </location>
</feature>
<gene>
    <name evidence="8" type="ORF">DF200_01700</name>
</gene>
<evidence type="ECO:0000256" key="3">
    <source>
        <dbReference type="ARBA" id="ARBA00022801"/>
    </source>
</evidence>
<name>A0A2U2MUT3_9BIFI</name>